<dbReference type="FunFam" id="2.40.50.690:FF:000001">
    <property type="entry name" value="Cell wall biogenesis protein"/>
    <property type="match status" value="1"/>
</dbReference>
<feature type="region of interest" description="Disordered" evidence="6">
    <location>
        <begin position="184"/>
        <end position="203"/>
    </location>
</feature>
<keyword evidence="2 5" id="KW-0479">Metal-binding</keyword>
<feature type="binding site" evidence="5">
    <location>
        <position position="891"/>
    </location>
    <ligand>
        <name>Mg(2+)</name>
        <dbReference type="ChEBI" id="CHEBI:18420"/>
    </ligand>
</feature>
<feature type="compositionally biased region" description="Low complexity" evidence="6">
    <location>
        <begin position="49"/>
        <end position="66"/>
    </location>
</feature>
<accession>A0AAW0E697</accession>
<dbReference type="InterPro" id="IPR022966">
    <property type="entry name" value="RNase_II/R_CS"/>
</dbReference>
<evidence type="ECO:0000313" key="8">
    <source>
        <dbReference type="EMBL" id="KAK7060590.1"/>
    </source>
</evidence>
<dbReference type="InterPro" id="IPR001900">
    <property type="entry name" value="RNase_II/R"/>
</dbReference>
<dbReference type="PANTHER" id="PTHR23355:SF9">
    <property type="entry name" value="DIS3-LIKE EXONUCLEASE 2"/>
    <property type="match status" value="1"/>
</dbReference>
<keyword evidence="5" id="KW-0378">Hydrolase</keyword>
<dbReference type="SMART" id="SM00955">
    <property type="entry name" value="RNB"/>
    <property type="match status" value="1"/>
</dbReference>
<keyword evidence="1 5" id="KW-0963">Cytoplasm</keyword>
<keyword evidence="5" id="KW-0540">Nuclease</keyword>
<comment type="function">
    <text evidence="5">3'-5'-exoribonuclease that specifically recognizes RNAs polyuridylated at their 3' end and mediates their degradation. Component of an exosome-independent RNA degradation pathway that mediates degradation of cytoplasmic mRNAs that have been deadenylated and subsequently uridylated at their 3'.</text>
</comment>
<feature type="compositionally biased region" description="Polar residues" evidence="6">
    <location>
        <begin position="22"/>
        <end position="38"/>
    </location>
</feature>
<dbReference type="InterPro" id="IPR041093">
    <property type="entry name" value="Dis3l2-like_C"/>
</dbReference>
<reference evidence="8 9" key="1">
    <citation type="submission" date="2024-01" db="EMBL/GenBank/DDBJ databases">
        <title>A draft genome for a cacao thread blight-causing isolate of Paramarasmius palmivorus.</title>
        <authorList>
            <person name="Baruah I.K."/>
            <person name="Bukari Y."/>
            <person name="Amoako-Attah I."/>
            <person name="Meinhardt L.W."/>
            <person name="Bailey B.A."/>
            <person name="Cohen S.P."/>
        </authorList>
    </citation>
    <scope>NUCLEOTIDE SEQUENCE [LARGE SCALE GENOMIC DNA]</scope>
    <source>
        <strain evidence="8 9">GH-12</strain>
    </source>
</reference>
<feature type="compositionally biased region" description="Basic and acidic residues" evidence="6">
    <location>
        <begin position="645"/>
        <end position="657"/>
    </location>
</feature>
<comment type="caution">
    <text evidence="8">The sequence shown here is derived from an EMBL/GenBank/DDBJ whole genome shotgun (WGS) entry which is preliminary data.</text>
</comment>
<keyword evidence="5" id="KW-0269">Exonuclease</keyword>
<protein>
    <recommendedName>
        <fullName evidence="5">DIS3-like exonuclease 2</fullName>
        <ecNumber evidence="5">3.1.13.-</ecNumber>
    </recommendedName>
</protein>
<dbReference type="SUPFAM" id="SSF50249">
    <property type="entry name" value="Nucleic acid-binding proteins"/>
    <property type="match status" value="3"/>
</dbReference>
<keyword evidence="3 5" id="KW-0460">Magnesium</keyword>
<dbReference type="Gene3D" id="2.40.50.690">
    <property type="match status" value="1"/>
</dbReference>
<dbReference type="GO" id="GO:0046872">
    <property type="term" value="F:metal ion binding"/>
    <property type="evidence" value="ECO:0007669"/>
    <property type="project" value="UniProtKB-KW"/>
</dbReference>
<organism evidence="8 9">
    <name type="scientific">Paramarasmius palmivorus</name>
    <dbReference type="NCBI Taxonomy" id="297713"/>
    <lineage>
        <taxon>Eukaryota</taxon>
        <taxon>Fungi</taxon>
        <taxon>Dikarya</taxon>
        <taxon>Basidiomycota</taxon>
        <taxon>Agaricomycotina</taxon>
        <taxon>Agaricomycetes</taxon>
        <taxon>Agaricomycetidae</taxon>
        <taxon>Agaricales</taxon>
        <taxon>Marasmiineae</taxon>
        <taxon>Marasmiaceae</taxon>
        <taxon>Paramarasmius</taxon>
    </lineage>
</organism>
<dbReference type="GO" id="GO:0000175">
    <property type="term" value="F:3'-5'-RNA exonuclease activity"/>
    <property type="evidence" value="ECO:0007669"/>
    <property type="project" value="UniProtKB-UniRule"/>
</dbReference>
<dbReference type="GO" id="GO:1990074">
    <property type="term" value="P:polyuridylation-dependent mRNA catabolic process"/>
    <property type="evidence" value="ECO:0007669"/>
    <property type="project" value="UniProtKB-UniRule"/>
</dbReference>
<dbReference type="HAMAP" id="MF_03045">
    <property type="entry name" value="DIS3L2"/>
    <property type="match status" value="1"/>
</dbReference>
<feature type="compositionally biased region" description="Basic and acidic residues" evidence="6">
    <location>
        <begin position="667"/>
        <end position="676"/>
    </location>
</feature>
<dbReference type="FunFam" id="2.40.50.700:FF:000002">
    <property type="entry name" value="Cell wall biogenesis protein"/>
    <property type="match status" value="1"/>
</dbReference>
<keyword evidence="5" id="KW-0464">Manganese</keyword>
<dbReference type="Pfam" id="PF17877">
    <property type="entry name" value="Dis3l2_C_term"/>
    <property type="match status" value="1"/>
</dbReference>
<name>A0AAW0E697_9AGAR</name>
<feature type="region of interest" description="Disordered" evidence="6">
    <location>
        <begin position="719"/>
        <end position="754"/>
    </location>
</feature>
<dbReference type="GO" id="GO:0000932">
    <property type="term" value="C:P-body"/>
    <property type="evidence" value="ECO:0007669"/>
    <property type="project" value="UniProtKB-SubCell"/>
</dbReference>
<evidence type="ECO:0000256" key="5">
    <source>
        <dbReference type="HAMAP-Rule" id="MF_03045"/>
    </source>
</evidence>
<sequence length="1447" mass="158733">MTDEVTPQAQPPPKRDDKRPGSSGNNRGPKRSVSNSKPASGAPGAGQGNNRPSSRNSSKKPSANSATESGSESTARKPSDSGKKSEQRGNRNPSGSGRPQAHRKAQPSASQTGRNNNNPRDQKQSTSPTPASNESSDALSSLQRVIADLKTTSPQPPAINNNNMPTSQGVTSNLPINAPVFHPGSVSFPGSDPKHRKAASVGASGLSGNFNSFSPHLGAMMEDVEDGAGGIMEEGEIRDSLYQTPGHQPRSQSQSFTAPRFAALAAQQEQGDSLGPTGRPQLAPGFMFGAKRRPPPMGGPINEDVGFQFPQQQQNYHSEMPESNHRKSDSGEISGIMAEQIAIQSQIEALQQQQQALYQQQLASNQVLSFQTPGLAPNRGAHRRVQSTVPGIGGAPNYNAPQNALGQFGNLGGLNLGLDGQVQGVPRGHGRRHSVNVVNKSAGSGFGGLGGQDGFDDGFAPPIGGHSRQVSRADNSWRINGGVGGVQGNNAFAADLAQAQAQLQSLQQFRAAAGGHHHKMASFSFPNMLPNMMAANMMGLGLGGINLLQQQQQQFQSQLQQQPQRKSLFAPYLPQASLPPLLAAGKLVVGILRVNKRNRSDAYVATEVLDADIYICGSKDRNRALEGDIVAVELLDVDEVWGTKKEKEEKKRKKEENAAYDPKSAAGRKDDKKKDDVEVEGQGLMLFEDEEVTDDVKPQFAGHVVAVVERMPGQLFSGTLGLLRPSSAATKEKQEAERREREGDRGDEPRRGPIERPKIVWFKPTDKRVPLIAIPTEQAPPDFVQNSEAYVNKLFVACIKRHPISSLHPFGTLVEELGPIGDIEVETSALLKDCNFPTEEFTDNVMKCLPPMPWISQLLRSIPERELEIRKDLRSERVFTIDPASAKDLDDALSIKLNEDGTYDVGVHVADVSFFVKPNTALDRDARKRATSVYLVQRAVPMLPPALSEQICSLLPGQDRLAFSVIFTLSKDAKIIKKWFGKTVIRSATKLSYGDAQNVLEGKTLGSVPVTPEHGASDIEHDIKVLHDLAKRLRTQRFENGTLSIESLRLEFKLDDNGMPIDCWQHESTDANDLVQEFMLLTNIAVAQHVAVHLPEQALLRRHDNPLERRLNTLAQRAERLGYQIDTSSASALMKSFQSIQDPNARRLLEILSYKATQRAKYFCAGMLDIAKYGHYALNVPLYTHFTSPIRRYADVLVHRQLESILQGAADPKFTMDRDAVAKVAQQCNIKRDSAMLAQEQSTHLYLCVLISDLTQRYGPVIRQAKVVGVLDSAFDVLVPEFGIEKRVHVDQMPIDNHVYDEHTHTLQIYWSNKDVITWLAENSDDEHLKKIKQNAEQHALKMEVTSRSVHDEKALFDEDDGDDDEIVLGRSEPHKQVPENSKQRLLSMAKPEPQFEGLRVAQSGHKIQDIRELMTVPVIVTADLTKSPPVIKVYSVNPYAASAQRK</sequence>
<evidence type="ECO:0000256" key="6">
    <source>
        <dbReference type="SAM" id="MobiDB-lite"/>
    </source>
</evidence>
<evidence type="ECO:0000256" key="4">
    <source>
        <dbReference type="ARBA" id="ARBA00022884"/>
    </source>
</evidence>
<feature type="compositionally biased region" description="Basic and acidic residues" evidence="6">
    <location>
        <begin position="730"/>
        <end position="754"/>
    </location>
</feature>
<feature type="domain" description="RNB" evidence="7">
    <location>
        <begin position="870"/>
        <end position="1208"/>
    </location>
</feature>
<comment type="subcellular location">
    <subcellularLocation>
        <location evidence="5">Cytoplasm</location>
    </subcellularLocation>
    <subcellularLocation>
        <location evidence="5">Cytoplasm</location>
        <location evidence="5">P-body</location>
    </subcellularLocation>
</comment>
<feature type="compositionally biased region" description="Polar residues" evidence="6">
    <location>
        <begin position="150"/>
        <end position="173"/>
    </location>
</feature>
<dbReference type="GO" id="GO:0000956">
    <property type="term" value="P:nuclear-transcribed mRNA catabolic process"/>
    <property type="evidence" value="ECO:0007669"/>
    <property type="project" value="UniProtKB-UniRule"/>
</dbReference>
<keyword evidence="4 5" id="KW-0694">RNA-binding</keyword>
<dbReference type="InterPro" id="IPR041505">
    <property type="entry name" value="Dis3_CSD2"/>
</dbReference>
<dbReference type="Gene3D" id="2.40.50.700">
    <property type="match status" value="1"/>
</dbReference>
<evidence type="ECO:0000256" key="1">
    <source>
        <dbReference type="ARBA" id="ARBA00022490"/>
    </source>
</evidence>
<comment type="cofactor">
    <cofactor evidence="5">
        <name>Mg(2+)</name>
        <dbReference type="ChEBI" id="CHEBI:18420"/>
    </cofactor>
    <cofactor evidence="5">
        <name>Mn(2+)</name>
        <dbReference type="ChEBI" id="CHEBI:29035"/>
    </cofactor>
</comment>
<dbReference type="PANTHER" id="PTHR23355">
    <property type="entry name" value="RIBONUCLEASE"/>
    <property type="match status" value="1"/>
</dbReference>
<dbReference type="EC" id="3.1.13.-" evidence="5"/>
<feature type="region of interest" description="Disordered" evidence="6">
    <location>
        <begin position="645"/>
        <end position="677"/>
    </location>
</feature>
<evidence type="ECO:0000259" key="7">
    <source>
        <dbReference type="SMART" id="SM00955"/>
    </source>
</evidence>
<feature type="compositionally biased region" description="Basic and acidic residues" evidence="6">
    <location>
        <begin position="74"/>
        <end position="89"/>
    </location>
</feature>
<feature type="binding site" evidence="5">
    <location>
        <position position="882"/>
    </location>
    <ligand>
        <name>Mg(2+)</name>
        <dbReference type="ChEBI" id="CHEBI:18420"/>
    </ligand>
</feature>
<dbReference type="Pfam" id="PF17849">
    <property type="entry name" value="OB_Dis3"/>
    <property type="match status" value="1"/>
</dbReference>
<dbReference type="PROSITE" id="PS01175">
    <property type="entry name" value="RIBONUCLEASE_II"/>
    <property type="match status" value="1"/>
</dbReference>
<comment type="similarity">
    <text evidence="5">Belongs to the RNR ribonuclease family. DIS3L2 subfamily.</text>
</comment>
<gene>
    <name evidence="8" type="primary">SSD1</name>
    <name evidence="8" type="ORF">VNI00_001356</name>
</gene>
<evidence type="ECO:0000313" key="9">
    <source>
        <dbReference type="Proteomes" id="UP001383192"/>
    </source>
</evidence>
<dbReference type="Gene3D" id="2.40.50.140">
    <property type="entry name" value="Nucleic acid-binding proteins"/>
    <property type="match status" value="1"/>
</dbReference>
<dbReference type="InterPro" id="IPR012340">
    <property type="entry name" value="NA-bd_OB-fold"/>
</dbReference>
<dbReference type="Proteomes" id="UP001383192">
    <property type="component" value="Unassembled WGS sequence"/>
</dbReference>
<dbReference type="InterPro" id="IPR050180">
    <property type="entry name" value="RNR_Ribonuclease"/>
</dbReference>
<keyword evidence="9" id="KW-1185">Reference proteome</keyword>
<feature type="compositionally biased region" description="Polar residues" evidence="6">
    <location>
        <begin position="107"/>
        <end position="143"/>
    </location>
</feature>
<feature type="region of interest" description="Disordered" evidence="6">
    <location>
        <begin position="1"/>
        <end position="173"/>
    </location>
</feature>
<evidence type="ECO:0000256" key="3">
    <source>
        <dbReference type="ARBA" id="ARBA00022842"/>
    </source>
</evidence>
<dbReference type="GO" id="GO:0003723">
    <property type="term" value="F:RNA binding"/>
    <property type="evidence" value="ECO:0007669"/>
    <property type="project" value="UniProtKB-KW"/>
</dbReference>
<dbReference type="EMBL" id="JAYKXP010000003">
    <property type="protein sequence ID" value="KAK7060590.1"/>
    <property type="molecule type" value="Genomic_DNA"/>
</dbReference>
<evidence type="ECO:0000256" key="2">
    <source>
        <dbReference type="ARBA" id="ARBA00022723"/>
    </source>
</evidence>
<dbReference type="InterPro" id="IPR028591">
    <property type="entry name" value="DIS3L2"/>
</dbReference>
<dbReference type="Pfam" id="PF00773">
    <property type="entry name" value="RNB"/>
    <property type="match status" value="1"/>
</dbReference>
<proteinExistence type="inferred from homology"/>
<feature type="site" description="Important for catalytic activity" evidence="5">
    <location>
        <position position="890"/>
    </location>
</feature>